<organism evidence="1">
    <name type="scientific">viral metagenome</name>
    <dbReference type="NCBI Taxonomy" id="1070528"/>
    <lineage>
        <taxon>unclassified sequences</taxon>
        <taxon>metagenomes</taxon>
        <taxon>organismal metagenomes</taxon>
    </lineage>
</organism>
<reference evidence="1" key="1">
    <citation type="journal article" date="2020" name="Nature">
        <title>Giant virus diversity and host interactions through global metagenomics.</title>
        <authorList>
            <person name="Schulz F."/>
            <person name="Roux S."/>
            <person name="Paez-Espino D."/>
            <person name="Jungbluth S."/>
            <person name="Walsh D.A."/>
            <person name="Denef V.J."/>
            <person name="McMahon K.D."/>
            <person name="Konstantinidis K.T."/>
            <person name="Eloe-Fadrosh E.A."/>
            <person name="Kyrpides N.C."/>
            <person name="Woyke T."/>
        </authorList>
    </citation>
    <scope>NUCLEOTIDE SEQUENCE</scope>
    <source>
        <strain evidence="1">GVMAG-M-3300027708-20</strain>
    </source>
</reference>
<evidence type="ECO:0000313" key="1">
    <source>
        <dbReference type="EMBL" id="QHU03817.1"/>
    </source>
</evidence>
<dbReference type="AlphaFoldDB" id="A0A6C0JH86"/>
<name>A0A6C0JH86_9ZZZZ</name>
<proteinExistence type="predicted"/>
<accession>A0A6C0JH86</accession>
<dbReference type="EMBL" id="MN740389">
    <property type="protein sequence ID" value="QHU03817.1"/>
    <property type="molecule type" value="Genomic_DNA"/>
</dbReference>
<protein>
    <submittedName>
        <fullName evidence="1">Uncharacterized protein</fullName>
    </submittedName>
</protein>
<sequence>MSYALRSKVSKFSWDHYHTINRVGGDEDFKELIEKCFPSDQYSLACREDEEFGDHHHVINKKTNKVLCSLELGYQNPKRNRNDTLCQSWSLLIYFDDKIVDDQYINQITMIKRWKYLLTNPHFIKECKSKRYFIGDLYRVLHNWEKYGYLYFMGKGVY</sequence>